<sequence length="221" mass="26164">MIEQTFFYWVILNNLTLHSASETRDLGVILDSALSYKSHIYSTIQKSMKMLGFIKRTTRDFTNISAIKSLYFSLVRSHFDYCSTIWSPYYFTHKLKIEAVQHNFLRYTASKLHVYYDYSVLERILNLPPLEVRRKQRDLIILFKIINGLCNCPELLSKISLFVPSRSTRQVQTFYVSFHRFNYSYNTFIPRTLRLANSLNNLEIFNISVSRFKNLISSLTF</sequence>
<dbReference type="InParanoid" id="A0A6P7G6E2"/>
<dbReference type="PANTHER" id="PTHR33332">
    <property type="entry name" value="REVERSE TRANSCRIPTASE DOMAIN-CONTAINING PROTEIN"/>
    <property type="match status" value="1"/>
</dbReference>
<dbReference type="RefSeq" id="XP_028140085.1">
    <property type="nucleotide sequence ID" value="XM_028284284.1"/>
</dbReference>
<dbReference type="AlphaFoldDB" id="A0A6P7G6E2"/>
<organism evidence="1">
    <name type="scientific">Diabrotica virgifera virgifera</name>
    <name type="common">western corn rootworm</name>
    <dbReference type="NCBI Taxonomy" id="50390"/>
    <lineage>
        <taxon>Eukaryota</taxon>
        <taxon>Metazoa</taxon>
        <taxon>Ecdysozoa</taxon>
        <taxon>Arthropoda</taxon>
        <taxon>Hexapoda</taxon>
        <taxon>Insecta</taxon>
        <taxon>Pterygota</taxon>
        <taxon>Neoptera</taxon>
        <taxon>Endopterygota</taxon>
        <taxon>Coleoptera</taxon>
        <taxon>Polyphaga</taxon>
        <taxon>Cucujiformia</taxon>
        <taxon>Chrysomeloidea</taxon>
        <taxon>Chrysomelidae</taxon>
        <taxon>Galerucinae</taxon>
        <taxon>Diabroticina</taxon>
        <taxon>Diabroticites</taxon>
        <taxon>Diabrotica</taxon>
    </lineage>
</organism>
<proteinExistence type="predicted"/>
<reference evidence="1" key="1">
    <citation type="submission" date="2025-08" db="UniProtKB">
        <authorList>
            <consortium name="RefSeq"/>
        </authorList>
    </citation>
    <scope>IDENTIFICATION</scope>
    <source>
        <tissue evidence="1">Whole insect</tissue>
    </source>
</reference>
<accession>A0A6P7G6E2</accession>
<gene>
    <name evidence="1" type="primary">LOC114334247</name>
</gene>
<name>A0A6P7G6E2_DIAVI</name>
<evidence type="ECO:0000313" key="1">
    <source>
        <dbReference type="RefSeq" id="XP_028140085.1"/>
    </source>
</evidence>
<dbReference type="PRINTS" id="PR01345">
    <property type="entry name" value="CERVTRCPTASE"/>
</dbReference>
<protein>
    <submittedName>
        <fullName evidence="1">Uncharacterized protein LOC114334247</fullName>
    </submittedName>
</protein>